<feature type="transmembrane region" description="Helical" evidence="9">
    <location>
        <begin position="175"/>
        <end position="192"/>
    </location>
</feature>
<evidence type="ECO:0000256" key="7">
    <source>
        <dbReference type="ARBA" id="ARBA00023289"/>
    </source>
</evidence>
<dbReference type="PROSITE" id="PS51419">
    <property type="entry name" value="RAB"/>
    <property type="match status" value="1"/>
</dbReference>
<evidence type="ECO:0000313" key="11">
    <source>
        <dbReference type="Proteomes" id="UP001159364"/>
    </source>
</evidence>
<keyword evidence="4" id="KW-0813">Transport</keyword>
<evidence type="ECO:0000256" key="8">
    <source>
        <dbReference type="ARBA" id="ARBA00046278"/>
    </source>
</evidence>
<keyword evidence="2" id="KW-0488">Methylation</keyword>
<keyword evidence="11" id="KW-1185">Reference proteome</keyword>
<dbReference type="SUPFAM" id="SSF52540">
    <property type="entry name" value="P-loop containing nucleoside triphosphate hydrolases"/>
    <property type="match status" value="1"/>
</dbReference>
<keyword evidence="7" id="KW-0636">Prenylation</keyword>
<dbReference type="InterPro" id="IPR001806">
    <property type="entry name" value="Small_GTPase"/>
</dbReference>
<sequence length="194" mass="21699">MASRRGMVLKVIILADFLMKEVQFEVRLFTFKLFIYVTCYSSMHIWDTVGQERFQSLGVAFYQGADCCDLVYDVNASPSELENFPFVVLGNKIDVNGGNSRVVYLCDWLQVSEKKAKAWCAPKGNIPSFETSAKETFSIDTLDLAFSPCIVSTSIASSSSSIIPSPSSTSSDPMPLFFIFPIIIFIFIRIAYRS</sequence>
<evidence type="ECO:0000256" key="5">
    <source>
        <dbReference type="ARBA" id="ARBA00023134"/>
    </source>
</evidence>
<keyword evidence="9" id="KW-1133">Transmembrane helix</keyword>
<dbReference type="GO" id="GO:0012505">
    <property type="term" value="C:endomembrane system"/>
    <property type="evidence" value="ECO:0007669"/>
    <property type="project" value="UniProtKB-SubCell"/>
</dbReference>
<organism evidence="10 11">
    <name type="scientific">Erythroxylum novogranatense</name>
    <dbReference type="NCBI Taxonomy" id="1862640"/>
    <lineage>
        <taxon>Eukaryota</taxon>
        <taxon>Viridiplantae</taxon>
        <taxon>Streptophyta</taxon>
        <taxon>Embryophyta</taxon>
        <taxon>Tracheophyta</taxon>
        <taxon>Spermatophyta</taxon>
        <taxon>Magnoliopsida</taxon>
        <taxon>eudicotyledons</taxon>
        <taxon>Gunneridae</taxon>
        <taxon>Pentapetalae</taxon>
        <taxon>rosids</taxon>
        <taxon>fabids</taxon>
        <taxon>Malpighiales</taxon>
        <taxon>Erythroxylaceae</taxon>
        <taxon>Erythroxylum</taxon>
    </lineage>
</organism>
<dbReference type="PANTHER" id="PTHR47981:SF20">
    <property type="entry name" value="RAS-RELATED PROTEIN RAB-7A"/>
    <property type="match status" value="1"/>
</dbReference>
<dbReference type="GO" id="GO:0005774">
    <property type="term" value="C:vacuolar membrane"/>
    <property type="evidence" value="ECO:0007669"/>
    <property type="project" value="TreeGrafter"/>
</dbReference>
<evidence type="ECO:0000256" key="3">
    <source>
        <dbReference type="ARBA" id="ARBA00022741"/>
    </source>
</evidence>
<dbReference type="InterPro" id="IPR027417">
    <property type="entry name" value="P-loop_NTPase"/>
</dbReference>
<dbReference type="GO" id="GO:0005525">
    <property type="term" value="F:GTP binding"/>
    <property type="evidence" value="ECO:0007669"/>
    <property type="project" value="UniProtKB-KW"/>
</dbReference>
<dbReference type="AlphaFoldDB" id="A0AAV8SYB9"/>
<evidence type="ECO:0000256" key="4">
    <source>
        <dbReference type="ARBA" id="ARBA00022927"/>
    </source>
</evidence>
<evidence type="ECO:0000256" key="6">
    <source>
        <dbReference type="ARBA" id="ARBA00023288"/>
    </source>
</evidence>
<dbReference type="EMBL" id="JAIWQS010000007">
    <property type="protein sequence ID" value="KAJ8759000.1"/>
    <property type="molecule type" value="Genomic_DNA"/>
</dbReference>
<dbReference type="Pfam" id="PF00071">
    <property type="entry name" value="Ras"/>
    <property type="match status" value="1"/>
</dbReference>
<evidence type="ECO:0000256" key="2">
    <source>
        <dbReference type="ARBA" id="ARBA00022481"/>
    </source>
</evidence>
<dbReference type="SMART" id="SM00175">
    <property type="entry name" value="RAB"/>
    <property type="match status" value="1"/>
</dbReference>
<dbReference type="Gene3D" id="3.40.50.300">
    <property type="entry name" value="P-loop containing nucleotide triphosphate hydrolases"/>
    <property type="match status" value="1"/>
</dbReference>
<gene>
    <name evidence="10" type="ORF">K2173_003238</name>
</gene>
<keyword evidence="9" id="KW-0472">Membrane</keyword>
<keyword evidence="3" id="KW-0547">Nucleotide-binding</keyword>
<evidence type="ECO:0000256" key="1">
    <source>
        <dbReference type="ARBA" id="ARBA00006270"/>
    </source>
</evidence>
<keyword evidence="9" id="KW-0812">Transmembrane</keyword>
<evidence type="ECO:0000256" key="9">
    <source>
        <dbReference type="SAM" id="Phobius"/>
    </source>
</evidence>
<reference evidence="10 11" key="1">
    <citation type="submission" date="2021-09" db="EMBL/GenBank/DDBJ databases">
        <title>Genomic insights and catalytic innovation underlie evolution of tropane alkaloids biosynthesis.</title>
        <authorList>
            <person name="Wang Y.-J."/>
            <person name="Tian T."/>
            <person name="Huang J.-P."/>
            <person name="Huang S.-X."/>
        </authorList>
    </citation>
    <scope>NUCLEOTIDE SEQUENCE [LARGE SCALE GENOMIC DNA]</scope>
    <source>
        <strain evidence="10">KIB-2018</strain>
        <tissue evidence="10">Leaf</tissue>
    </source>
</reference>
<comment type="subcellular location">
    <subcellularLocation>
        <location evidence="8">Endomembrane system</location>
        <topology evidence="8">Lipid-anchor</topology>
        <orientation evidence="8">Cytoplasmic side</orientation>
    </subcellularLocation>
</comment>
<keyword evidence="6" id="KW-0449">Lipoprotein</keyword>
<dbReference type="PANTHER" id="PTHR47981">
    <property type="entry name" value="RAB FAMILY"/>
    <property type="match status" value="1"/>
</dbReference>
<protein>
    <submittedName>
        <fullName evidence="10">Uncharacterized protein</fullName>
    </submittedName>
</protein>
<comment type="caution">
    <text evidence="10">The sequence shown here is derived from an EMBL/GenBank/DDBJ whole genome shotgun (WGS) entry which is preliminary data.</text>
</comment>
<name>A0AAV8SYB9_9ROSI</name>
<dbReference type="GO" id="GO:0015031">
    <property type="term" value="P:protein transport"/>
    <property type="evidence" value="ECO:0007669"/>
    <property type="project" value="UniProtKB-KW"/>
</dbReference>
<comment type="similarity">
    <text evidence="1">Belongs to the small GTPase superfamily. Rab family.</text>
</comment>
<evidence type="ECO:0000313" key="10">
    <source>
        <dbReference type="EMBL" id="KAJ8759000.1"/>
    </source>
</evidence>
<keyword evidence="4" id="KW-0653">Protein transport</keyword>
<proteinExistence type="inferred from homology"/>
<dbReference type="Proteomes" id="UP001159364">
    <property type="component" value="Linkage Group LG07"/>
</dbReference>
<dbReference type="GO" id="GO:0003924">
    <property type="term" value="F:GTPase activity"/>
    <property type="evidence" value="ECO:0007669"/>
    <property type="project" value="InterPro"/>
</dbReference>
<keyword evidence="5" id="KW-0342">GTP-binding</keyword>
<accession>A0AAV8SYB9</accession>